<organism evidence="4 5">
    <name type="scientific">Macrolepiota fuliginosa MF-IS2</name>
    <dbReference type="NCBI Taxonomy" id="1400762"/>
    <lineage>
        <taxon>Eukaryota</taxon>
        <taxon>Fungi</taxon>
        <taxon>Dikarya</taxon>
        <taxon>Basidiomycota</taxon>
        <taxon>Agaricomycotina</taxon>
        <taxon>Agaricomycetes</taxon>
        <taxon>Agaricomycetidae</taxon>
        <taxon>Agaricales</taxon>
        <taxon>Agaricineae</taxon>
        <taxon>Agaricaceae</taxon>
        <taxon>Macrolepiota</taxon>
    </lineage>
</organism>
<sequence length="364" mass="41227">MPIKEETELVRVLYLQHCCQLVGFALTFYDHFITFDQERELIWKKRWSKSKILYLMLRYIGSLNILAETYIFMSGNPSYSLYVLFLPGTEFGLNCSCLATPIFLCVAASGVPGCFVRCLWHITVILQSRIQAFYGSRLLSRCLTAVFVAGVVGLFTLGLLTMDAMEVTSEPVPGLHRCACTKFPSYAFMFWFPILFFDTLLFLLAIGIIVISWRRRSPEAVSSGRIVPVLVAIVLRDNFGYFFLAFGMYLTTTVVWLTAEPQYFTIPAFLSYSFATIMGCRLILNLCDAYYNPPDQSYSYYYTRGTSEWDSGRPWDASTPPGIRRTDAVTPPQADTGLIRSGDNAAPSEWHTGHMANIDSKDRC</sequence>
<reference evidence="4" key="1">
    <citation type="submission" date="2020-11" db="EMBL/GenBank/DDBJ databases">
        <authorList>
            <consortium name="DOE Joint Genome Institute"/>
            <person name="Ahrendt S."/>
            <person name="Riley R."/>
            <person name="Andreopoulos W."/>
            <person name="Labutti K."/>
            <person name="Pangilinan J."/>
            <person name="Ruiz-Duenas F.J."/>
            <person name="Barrasa J.M."/>
            <person name="Sanchez-Garcia M."/>
            <person name="Camarero S."/>
            <person name="Miyauchi S."/>
            <person name="Serrano A."/>
            <person name="Linde D."/>
            <person name="Babiker R."/>
            <person name="Drula E."/>
            <person name="Ayuso-Fernandez I."/>
            <person name="Pacheco R."/>
            <person name="Padilla G."/>
            <person name="Ferreira P."/>
            <person name="Barriuso J."/>
            <person name="Kellner H."/>
            <person name="Castanera R."/>
            <person name="Alfaro M."/>
            <person name="Ramirez L."/>
            <person name="Pisabarro A.G."/>
            <person name="Kuo A."/>
            <person name="Tritt A."/>
            <person name="Lipzen A."/>
            <person name="He G."/>
            <person name="Yan M."/>
            <person name="Ng V."/>
            <person name="Cullen D."/>
            <person name="Martin F."/>
            <person name="Rosso M.-N."/>
            <person name="Henrissat B."/>
            <person name="Hibbett D."/>
            <person name="Martinez A.T."/>
            <person name="Grigoriev I.V."/>
        </authorList>
    </citation>
    <scope>NUCLEOTIDE SEQUENCE</scope>
    <source>
        <strain evidence="4">MF-IS2</strain>
    </source>
</reference>
<evidence type="ECO:0000259" key="3">
    <source>
        <dbReference type="Pfam" id="PF20151"/>
    </source>
</evidence>
<feature type="transmembrane region" description="Helical" evidence="2">
    <location>
        <begin position="138"/>
        <end position="160"/>
    </location>
</feature>
<keyword evidence="2" id="KW-1133">Transmembrane helix</keyword>
<dbReference type="OrthoDB" id="2638860at2759"/>
<name>A0A9P6C8J5_9AGAR</name>
<proteinExistence type="predicted"/>
<protein>
    <recommendedName>
        <fullName evidence="3">DUF6533 domain-containing protein</fullName>
    </recommendedName>
</protein>
<dbReference type="InterPro" id="IPR045340">
    <property type="entry name" value="DUF6533"/>
</dbReference>
<dbReference type="AlphaFoldDB" id="A0A9P6C8J5"/>
<dbReference type="Pfam" id="PF20151">
    <property type="entry name" value="DUF6533"/>
    <property type="match status" value="1"/>
</dbReference>
<feature type="transmembrane region" description="Helical" evidence="2">
    <location>
        <begin position="263"/>
        <end position="284"/>
    </location>
</feature>
<feature type="transmembrane region" description="Helical" evidence="2">
    <location>
        <begin position="52"/>
        <end position="71"/>
    </location>
</feature>
<feature type="transmembrane region" description="Helical" evidence="2">
    <location>
        <begin position="190"/>
        <end position="214"/>
    </location>
</feature>
<accession>A0A9P6C8J5</accession>
<evidence type="ECO:0000256" key="1">
    <source>
        <dbReference type="SAM" id="MobiDB-lite"/>
    </source>
</evidence>
<dbReference type="EMBL" id="MU151074">
    <property type="protein sequence ID" value="KAF9452213.1"/>
    <property type="molecule type" value="Genomic_DNA"/>
</dbReference>
<feature type="transmembrane region" description="Helical" evidence="2">
    <location>
        <begin position="226"/>
        <end position="251"/>
    </location>
</feature>
<keyword evidence="2" id="KW-0472">Membrane</keyword>
<keyword evidence="5" id="KW-1185">Reference proteome</keyword>
<evidence type="ECO:0000313" key="5">
    <source>
        <dbReference type="Proteomes" id="UP000807342"/>
    </source>
</evidence>
<feature type="domain" description="DUF6533" evidence="3">
    <location>
        <begin position="18"/>
        <end position="61"/>
    </location>
</feature>
<gene>
    <name evidence="4" type="ORF">P691DRAFT_772540</name>
</gene>
<dbReference type="Proteomes" id="UP000807342">
    <property type="component" value="Unassembled WGS sequence"/>
</dbReference>
<evidence type="ECO:0000313" key="4">
    <source>
        <dbReference type="EMBL" id="KAF9452213.1"/>
    </source>
</evidence>
<feature type="transmembrane region" description="Helical" evidence="2">
    <location>
        <begin position="91"/>
        <end position="117"/>
    </location>
</feature>
<comment type="caution">
    <text evidence="4">The sequence shown here is derived from an EMBL/GenBank/DDBJ whole genome shotgun (WGS) entry which is preliminary data.</text>
</comment>
<feature type="region of interest" description="Disordered" evidence="1">
    <location>
        <begin position="340"/>
        <end position="364"/>
    </location>
</feature>
<keyword evidence="2" id="KW-0812">Transmembrane</keyword>
<evidence type="ECO:0000256" key="2">
    <source>
        <dbReference type="SAM" id="Phobius"/>
    </source>
</evidence>